<accession>A0A256IL98</accession>
<feature type="compositionally biased region" description="Basic and acidic residues" evidence="1">
    <location>
        <begin position="19"/>
        <end position="35"/>
    </location>
</feature>
<evidence type="ECO:0000259" key="2">
    <source>
        <dbReference type="Pfam" id="PF23437"/>
    </source>
</evidence>
<dbReference type="EMBL" id="NHPJ01000074">
    <property type="protein sequence ID" value="OYR56927.1"/>
    <property type="molecule type" value="Genomic_DNA"/>
</dbReference>
<dbReference type="InterPro" id="IPR055546">
    <property type="entry name" value="DUF7122"/>
</dbReference>
<protein>
    <recommendedName>
        <fullName evidence="2">DUF7122 domain-containing protein</fullName>
    </recommendedName>
</protein>
<dbReference type="AlphaFoldDB" id="A0A256IL98"/>
<gene>
    <name evidence="3" type="ORF">DJ70_07170</name>
</gene>
<dbReference type="Proteomes" id="UP000216308">
    <property type="component" value="Unassembled WGS sequence"/>
</dbReference>
<dbReference type="RefSeq" id="WP_094531481.1">
    <property type="nucleotide sequence ID" value="NZ_NHPJ01000074.1"/>
</dbReference>
<proteinExistence type="predicted"/>
<sequence length="185" mass="20277">MSDPDGGSPDDTAPTNDGGRFDRLPETAADREVAGRASREEVLDWWETRFGIGREVLGGYGFWEKGAGKVWVFNGEAADPSPVEAIGMTFLRTRQEHWKPTTRAVQRFGSHATRNVVELGSERASRFVAGEDQDLPEWDGDWGYLIVSHRIAGASAPIGVGLYLHGELRSVVPKGSRADLPVLEE</sequence>
<organism evidence="3 4">
    <name type="scientific">Halorubrum halodurans</name>
    <dbReference type="NCBI Taxonomy" id="1383851"/>
    <lineage>
        <taxon>Archaea</taxon>
        <taxon>Methanobacteriati</taxon>
        <taxon>Methanobacteriota</taxon>
        <taxon>Stenosarchaea group</taxon>
        <taxon>Halobacteria</taxon>
        <taxon>Halobacteriales</taxon>
        <taxon>Haloferacaceae</taxon>
        <taxon>Halorubrum</taxon>
    </lineage>
</organism>
<keyword evidence="4" id="KW-1185">Reference proteome</keyword>
<evidence type="ECO:0000313" key="4">
    <source>
        <dbReference type="Proteomes" id="UP000216308"/>
    </source>
</evidence>
<feature type="domain" description="DUF7122" evidence="2">
    <location>
        <begin position="11"/>
        <end position="87"/>
    </location>
</feature>
<evidence type="ECO:0000256" key="1">
    <source>
        <dbReference type="SAM" id="MobiDB-lite"/>
    </source>
</evidence>
<dbReference type="OrthoDB" id="50259at2157"/>
<evidence type="ECO:0000313" key="3">
    <source>
        <dbReference type="EMBL" id="OYR56927.1"/>
    </source>
</evidence>
<feature type="region of interest" description="Disordered" evidence="1">
    <location>
        <begin position="1"/>
        <end position="35"/>
    </location>
</feature>
<comment type="caution">
    <text evidence="3">The sequence shown here is derived from an EMBL/GenBank/DDBJ whole genome shotgun (WGS) entry which is preliminary data.</text>
</comment>
<dbReference type="Pfam" id="PF23437">
    <property type="entry name" value="DUF7122"/>
    <property type="match status" value="1"/>
</dbReference>
<name>A0A256IL98_9EURY</name>
<reference evidence="3 4" key="1">
    <citation type="journal article" date="2014" name="Front. Microbiol.">
        <title>Population and genomic analysis of the genus Halorubrum.</title>
        <authorList>
            <person name="Fullmer M.S."/>
            <person name="Soucy S.M."/>
            <person name="Swithers K.S."/>
            <person name="Makkay A.M."/>
            <person name="Wheeler R."/>
            <person name="Ventosa A."/>
            <person name="Gogarten J.P."/>
            <person name="Papke R.T."/>
        </authorList>
    </citation>
    <scope>NUCLEOTIDE SEQUENCE [LARGE SCALE GENOMIC DNA]</scope>
    <source>
        <strain evidence="3 4">Cb34</strain>
    </source>
</reference>